<sequence>EARPAARPLASVLRHDQSDFPEARAVARGIAGQEQQAGHGRV</sequence>
<dbReference type="EMBL" id="CADCTG010000037">
    <property type="protein sequence ID" value="CAA9215677.1"/>
    <property type="molecule type" value="Genomic_DNA"/>
</dbReference>
<name>A0A6J4HA49_9PROT</name>
<protein>
    <submittedName>
        <fullName evidence="1">Uncharacterized protein</fullName>
    </submittedName>
</protein>
<dbReference type="AlphaFoldDB" id="A0A6J4HA49"/>
<evidence type="ECO:0000313" key="1">
    <source>
        <dbReference type="EMBL" id="CAA9215677.1"/>
    </source>
</evidence>
<gene>
    <name evidence="1" type="ORF">AVDCRST_MAG08-390</name>
</gene>
<proteinExistence type="predicted"/>
<feature type="non-terminal residue" evidence="1">
    <location>
        <position position="1"/>
    </location>
</feature>
<organism evidence="1">
    <name type="scientific">uncultured Acetobacteraceae bacterium</name>
    <dbReference type="NCBI Taxonomy" id="169975"/>
    <lineage>
        <taxon>Bacteria</taxon>
        <taxon>Pseudomonadati</taxon>
        <taxon>Pseudomonadota</taxon>
        <taxon>Alphaproteobacteria</taxon>
        <taxon>Acetobacterales</taxon>
        <taxon>Acetobacteraceae</taxon>
        <taxon>environmental samples</taxon>
    </lineage>
</organism>
<accession>A0A6J4HA49</accession>
<feature type="non-terminal residue" evidence="1">
    <location>
        <position position="42"/>
    </location>
</feature>
<reference evidence="1" key="1">
    <citation type="submission" date="2020-02" db="EMBL/GenBank/DDBJ databases">
        <authorList>
            <person name="Meier V. D."/>
        </authorList>
    </citation>
    <scope>NUCLEOTIDE SEQUENCE</scope>
    <source>
        <strain evidence="1">AVDCRST_MAG08</strain>
    </source>
</reference>